<dbReference type="GO" id="GO:0003677">
    <property type="term" value="F:DNA binding"/>
    <property type="evidence" value="ECO:0007669"/>
    <property type="project" value="InterPro"/>
</dbReference>
<dbReference type="Gene3D" id="1.10.260.40">
    <property type="entry name" value="lambda repressor-like DNA-binding domains"/>
    <property type="match status" value="1"/>
</dbReference>
<evidence type="ECO:0000259" key="1">
    <source>
        <dbReference type="PROSITE" id="PS50943"/>
    </source>
</evidence>
<dbReference type="OrthoDB" id="129830at2"/>
<gene>
    <name evidence="3" type="ORF">DWY69_15435</name>
    <name evidence="2" type="ORF">DXC51_21020</name>
</gene>
<dbReference type="SUPFAM" id="SSF47413">
    <property type="entry name" value="lambda repressor-like DNA-binding domains"/>
    <property type="match status" value="1"/>
</dbReference>
<accession>A0A3E3HZ35</accession>
<protein>
    <submittedName>
        <fullName evidence="2">XRE family transcriptional regulator</fullName>
    </submittedName>
</protein>
<dbReference type="PROSITE" id="PS50943">
    <property type="entry name" value="HTH_CROC1"/>
    <property type="match status" value="1"/>
</dbReference>
<feature type="domain" description="HTH cro/C1-type" evidence="1">
    <location>
        <begin position="21"/>
        <end position="73"/>
    </location>
</feature>
<name>A0A3E3HZ35_9FIRM</name>
<evidence type="ECO:0000313" key="2">
    <source>
        <dbReference type="EMBL" id="RGE57091.1"/>
    </source>
</evidence>
<dbReference type="CDD" id="cd00093">
    <property type="entry name" value="HTH_XRE"/>
    <property type="match status" value="1"/>
</dbReference>
<dbReference type="SMART" id="SM00530">
    <property type="entry name" value="HTH_XRE"/>
    <property type="match status" value="1"/>
</dbReference>
<reference evidence="2 5" key="1">
    <citation type="submission" date="2018-08" db="EMBL/GenBank/DDBJ databases">
        <title>A genome reference for cultivated species of the human gut microbiota.</title>
        <authorList>
            <person name="Zou Y."/>
            <person name="Xue W."/>
            <person name="Luo G."/>
        </authorList>
    </citation>
    <scope>NUCLEOTIDE SEQUENCE [LARGE SCALE GENOMIC DNA]</scope>
    <source>
        <strain evidence="3 5">AF26-4BH</strain>
        <strain evidence="2">TF05-5AC</strain>
    </source>
</reference>
<evidence type="ECO:0000313" key="4">
    <source>
        <dbReference type="Proteomes" id="UP000260812"/>
    </source>
</evidence>
<dbReference type="Proteomes" id="UP000260812">
    <property type="component" value="Unassembled WGS sequence"/>
</dbReference>
<comment type="caution">
    <text evidence="2">The sequence shown here is derived from an EMBL/GenBank/DDBJ whole genome shotgun (WGS) entry which is preliminary data.</text>
</comment>
<keyword evidence="4" id="KW-1185">Reference proteome</keyword>
<evidence type="ECO:0000313" key="5">
    <source>
        <dbReference type="Proteomes" id="UP000261166"/>
    </source>
</evidence>
<dbReference type="InterPro" id="IPR010982">
    <property type="entry name" value="Lambda_DNA-bd_dom_sf"/>
</dbReference>
<proteinExistence type="predicted"/>
<dbReference type="Pfam" id="PF01381">
    <property type="entry name" value="HTH_3"/>
    <property type="match status" value="1"/>
</dbReference>
<dbReference type="Proteomes" id="UP000261166">
    <property type="component" value="Unassembled WGS sequence"/>
</dbReference>
<dbReference type="InterPro" id="IPR001387">
    <property type="entry name" value="Cro/C1-type_HTH"/>
</dbReference>
<dbReference type="AlphaFoldDB" id="A0A3E3HZ35"/>
<sequence length="92" mass="10511">MNNFDFLRSPGEISKDIAGRMSRRRKEKKITQVQLAKYSDVSLGSIKRFERTGEISLSSLIKIAFALGYENDFDGLFTKKGYASIEEVLNER</sequence>
<organism evidence="2 4">
    <name type="scientific">Eisenbergiella massiliensis</name>
    <dbReference type="NCBI Taxonomy" id="1720294"/>
    <lineage>
        <taxon>Bacteria</taxon>
        <taxon>Bacillati</taxon>
        <taxon>Bacillota</taxon>
        <taxon>Clostridia</taxon>
        <taxon>Lachnospirales</taxon>
        <taxon>Lachnospiraceae</taxon>
        <taxon>Eisenbergiella</taxon>
    </lineage>
</organism>
<dbReference type="EMBL" id="QVLU01000013">
    <property type="protein sequence ID" value="RGE70911.1"/>
    <property type="molecule type" value="Genomic_DNA"/>
</dbReference>
<evidence type="ECO:0000313" key="3">
    <source>
        <dbReference type="EMBL" id="RGE70911.1"/>
    </source>
</evidence>
<dbReference type="EMBL" id="QVLV01000018">
    <property type="protein sequence ID" value="RGE57091.1"/>
    <property type="molecule type" value="Genomic_DNA"/>
</dbReference>